<keyword evidence="5" id="KW-0934">Plastid</keyword>
<dbReference type="AlphaFoldDB" id="A0A6A5YNZ4"/>
<dbReference type="PANTHER" id="PTHR10903">
    <property type="entry name" value="GTPASE, IMAP FAMILY MEMBER-RELATED"/>
    <property type="match status" value="1"/>
</dbReference>
<evidence type="ECO:0000256" key="11">
    <source>
        <dbReference type="ARBA" id="ARBA00022927"/>
    </source>
</evidence>
<keyword evidence="11" id="KW-0653">Protein transport</keyword>
<evidence type="ECO:0000256" key="9">
    <source>
        <dbReference type="ARBA" id="ARBA00022805"/>
    </source>
</evidence>
<keyword evidence="13" id="KW-0472">Membrane</keyword>
<dbReference type="PANTHER" id="PTHR10903:SF135">
    <property type="entry name" value="TRANSLOCASE OF CHLOROPLAST 120, CHLOROPLASTIC-RELATED"/>
    <property type="match status" value="1"/>
</dbReference>
<evidence type="ECO:0000256" key="6">
    <source>
        <dbReference type="ARBA" id="ARBA00022692"/>
    </source>
</evidence>
<dbReference type="GO" id="GO:0016020">
    <property type="term" value="C:membrane"/>
    <property type="evidence" value="ECO:0007669"/>
    <property type="project" value="UniProtKB-SubCell"/>
</dbReference>
<feature type="domain" description="G" evidence="16">
    <location>
        <begin position="55"/>
        <end position="117"/>
    </location>
</feature>
<protein>
    <submittedName>
        <fullName evidence="17">P-loop containing nucleoside triphosphate hydrolase protein</fullName>
    </submittedName>
</protein>
<evidence type="ECO:0000256" key="3">
    <source>
        <dbReference type="ARBA" id="ARBA00022448"/>
    </source>
</evidence>
<reference evidence="17" key="1">
    <citation type="journal article" date="2020" name="Stud. Mycol.">
        <title>101 Dothideomycetes genomes: a test case for predicting lifestyles and emergence of pathogens.</title>
        <authorList>
            <person name="Haridas S."/>
            <person name="Albert R."/>
            <person name="Binder M."/>
            <person name="Bloem J."/>
            <person name="Labutti K."/>
            <person name="Salamov A."/>
            <person name="Andreopoulos B."/>
            <person name="Baker S."/>
            <person name="Barry K."/>
            <person name="Bills G."/>
            <person name="Bluhm B."/>
            <person name="Cannon C."/>
            <person name="Castanera R."/>
            <person name="Culley D."/>
            <person name="Daum C."/>
            <person name="Ezra D."/>
            <person name="Gonzalez J."/>
            <person name="Henrissat B."/>
            <person name="Kuo A."/>
            <person name="Liang C."/>
            <person name="Lipzen A."/>
            <person name="Lutzoni F."/>
            <person name="Magnuson J."/>
            <person name="Mondo S."/>
            <person name="Nolan M."/>
            <person name="Ohm R."/>
            <person name="Pangilinan J."/>
            <person name="Park H.-J."/>
            <person name="Ramirez L."/>
            <person name="Alfaro M."/>
            <person name="Sun H."/>
            <person name="Tritt A."/>
            <person name="Yoshinaga Y."/>
            <person name="Zwiers L.-H."/>
            <person name="Turgeon B."/>
            <person name="Goodwin S."/>
            <person name="Spatafora J."/>
            <person name="Crous P."/>
            <person name="Grigoriev I."/>
        </authorList>
    </citation>
    <scope>NUCLEOTIDE SEQUENCE</scope>
    <source>
        <strain evidence="17">CBS 627.86</strain>
    </source>
</reference>
<evidence type="ECO:0000256" key="14">
    <source>
        <dbReference type="ARBA" id="ARBA00024013"/>
    </source>
</evidence>
<keyword evidence="3" id="KW-0813">Transport</keyword>
<evidence type="ECO:0000256" key="10">
    <source>
        <dbReference type="ARBA" id="ARBA00022842"/>
    </source>
</evidence>
<comment type="cofactor">
    <cofactor evidence="1">
        <name>Mg(2+)</name>
        <dbReference type="ChEBI" id="CHEBI:18420"/>
    </cofactor>
</comment>
<dbReference type="InterPro" id="IPR027417">
    <property type="entry name" value="P-loop_NTPase"/>
</dbReference>
<organism evidence="17 18">
    <name type="scientific">Lophiotrema nucula</name>
    <dbReference type="NCBI Taxonomy" id="690887"/>
    <lineage>
        <taxon>Eukaryota</taxon>
        <taxon>Fungi</taxon>
        <taxon>Dikarya</taxon>
        <taxon>Ascomycota</taxon>
        <taxon>Pezizomycotina</taxon>
        <taxon>Dothideomycetes</taxon>
        <taxon>Pleosporomycetidae</taxon>
        <taxon>Pleosporales</taxon>
        <taxon>Lophiotremataceae</taxon>
        <taxon>Lophiotrema</taxon>
    </lineage>
</organism>
<evidence type="ECO:0000256" key="15">
    <source>
        <dbReference type="SAM" id="MobiDB-lite"/>
    </source>
</evidence>
<evidence type="ECO:0000256" key="13">
    <source>
        <dbReference type="ARBA" id="ARBA00023136"/>
    </source>
</evidence>
<feature type="region of interest" description="Disordered" evidence="15">
    <location>
        <begin position="303"/>
        <end position="337"/>
    </location>
</feature>
<keyword evidence="8 17" id="KW-0378">Hydrolase</keyword>
<dbReference type="GO" id="GO:0016787">
    <property type="term" value="F:hydrolase activity"/>
    <property type="evidence" value="ECO:0007669"/>
    <property type="project" value="UniProtKB-KW"/>
</dbReference>
<gene>
    <name evidence="17" type="ORF">BDV96DRAFT_530251</name>
</gene>
<keyword evidence="10" id="KW-0460">Magnesium</keyword>
<dbReference type="Proteomes" id="UP000799770">
    <property type="component" value="Unassembled WGS sequence"/>
</dbReference>
<sequence length="374" mass="42008">MSLIKLFRGKNIPTQSSKAEPPTSDGQLFEATGSDPFETIGQTQNWNLLPSDSLIMVMGVTGSGKSYFINQLRPNSAAEGHGLQSETKVCQIVRTNIGATTVAMIDTPGFDDEEIDDAETLGIITRLLTTQFRLGIRLKGIIYLHRINDTRFSGSARRFLKVFQEVCGENAIPNIALVTTMWSKSPHQIYLQRDVQLQNNWWAQLISKGALIFQYDGSRAMAETIVGQLFRERDVVLKIQHQLSNEHHLLEQTSAGALVSSEIEERLTILDEEVRSIADDITEANKSGNREKAHQLNIQLQEQSSRRERQAMAREELKQDIDSDTGSEIERAVETKKSKGERWESRLQVFEAVVGQLIPPRATKTTDLEVLNCK</sequence>
<keyword evidence="6" id="KW-0812">Transmembrane</keyword>
<proteinExistence type="predicted"/>
<dbReference type="SUPFAM" id="SSF52540">
    <property type="entry name" value="P-loop containing nucleoside triphosphate hydrolases"/>
    <property type="match status" value="1"/>
</dbReference>
<evidence type="ECO:0000256" key="1">
    <source>
        <dbReference type="ARBA" id="ARBA00001946"/>
    </source>
</evidence>
<dbReference type="OrthoDB" id="8954335at2759"/>
<dbReference type="GO" id="GO:0046872">
    <property type="term" value="F:metal ion binding"/>
    <property type="evidence" value="ECO:0007669"/>
    <property type="project" value="UniProtKB-KW"/>
</dbReference>
<keyword evidence="18" id="KW-1185">Reference proteome</keyword>
<evidence type="ECO:0000256" key="8">
    <source>
        <dbReference type="ARBA" id="ARBA00022801"/>
    </source>
</evidence>
<name>A0A6A5YNZ4_9PLEO</name>
<feature type="compositionally biased region" description="Basic and acidic residues" evidence="15">
    <location>
        <begin position="304"/>
        <end position="321"/>
    </location>
</feature>
<keyword evidence="4" id="KW-0150">Chloroplast</keyword>
<evidence type="ECO:0000256" key="2">
    <source>
        <dbReference type="ARBA" id="ARBA00004167"/>
    </source>
</evidence>
<feature type="compositionally biased region" description="Basic and acidic residues" evidence="15">
    <location>
        <begin position="328"/>
        <end position="337"/>
    </location>
</feature>
<dbReference type="Pfam" id="PF01926">
    <property type="entry name" value="MMR_HSR1"/>
    <property type="match status" value="1"/>
</dbReference>
<evidence type="ECO:0000313" key="18">
    <source>
        <dbReference type="Proteomes" id="UP000799770"/>
    </source>
</evidence>
<keyword evidence="7" id="KW-0479">Metal-binding</keyword>
<keyword evidence="9" id="KW-1002">Plastid outer membrane</keyword>
<evidence type="ECO:0000256" key="7">
    <source>
        <dbReference type="ARBA" id="ARBA00022723"/>
    </source>
</evidence>
<evidence type="ECO:0000256" key="4">
    <source>
        <dbReference type="ARBA" id="ARBA00022528"/>
    </source>
</evidence>
<evidence type="ECO:0000313" key="17">
    <source>
        <dbReference type="EMBL" id="KAF2108802.1"/>
    </source>
</evidence>
<evidence type="ECO:0000256" key="5">
    <source>
        <dbReference type="ARBA" id="ARBA00022640"/>
    </source>
</evidence>
<dbReference type="GO" id="GO:0005525">
    <property type="term" value="F:GTP binding"/>
    <property type="evidence" value="ECO:0007669"/>
    <property type="project" value="InterPro"/>
</dbReference>
<evidence type="ECO:0000256" key="12">
    <source>
        <dbReference type="ARBA" id="ARBA00022989"/>
    </source>
</evidence>
<dbReference type="EMBL" id="ML977345">
    <property type="protein sequence ID" value="KAF2108802.1"/>
    <property type="molecule type" value="Genomic_DNA"/>
</dbReference>
<accession>A0A6A5YNZ4</accession>
<dbReference type="Gene3D" id="3.40.50.300">
    <property type="entry name" value="P-loop containing nucleotide triphosphate hydrolases"/>
    <property type="match status" value="1"/>
</dbReference>
<dbReference type="InterPro" id="IPR045058">
    <property type="entry name" value="GIMA/IAN/Toc"/>
</dbReference>
<keyword evidence="12" id="KW-1133">Transmembrane helix</keyword>
<comment type="subcellular location">
    <subcellularLocation>
        <location evidence="2">Membrane</location>
        <topology evidence="2">Single-pass membrane protein</topology>
    </subcellularLocation>
    <subcellularLocation>
        <location evidence="14">Plastid</location>
        <location evidence="14">Chloroplast outer membrane</location>
    </subcellularLocation>
</comment>
<evidence type="ECO:0000259" key="16">
    <source>
        <dbReference type="Pfam" id="PF01926"/>
    </source>
</evidence>
<dbReference type="GO" id="GO:0015031">
    <property type="term" value="P:protein transport"/>
    <property type="evidence" value="ECO:0007669"/>
    <property type="project" value="UniProtKB-KW"/>
</dbReference>
<dbReference type="InterPro" id="IPR006073">
    <property type="entry name" value="GTP-bd"/>
</dbReference>